<keyword evidence="3" id="KW-0539">Nucleus</keyword>
<dbReference type="InterPro" id="IPR012890">
    <property type="entry name" value="GCFC2-like"/>
</dbReference>
<comment type="subcellular location">
    <subcellularLocation>
        <location evidence="1">Nucleus</location>
    </subcellularLocation>
</comment>
<dbReference type="GO" id="GO:0005634">
    <property type="term" value="C:nucleus"/>
    <property type="evidence" value="ECO:0007669"/>
    <property type="project" value="UniProtKB-SubCell"/>
</dbReference>
<feature type="compositionally biased region" description="Acidic residues" evidence="4">
    <location>
        <begin position="291"/>
        <end position="301"/>
    </location>
</feature>
<dbReference type="GO" id="GO:0003677">
    <property type="term" value="F:DNA binding"/>
    <property type="evidence" value="ECO:0007669"/>
    <property type="project" value="InterPro"/>
</dbReference>
<evidence type="ECO:0000313" key="6">
    <source>
        <dbReference type="Proteomes" id="UP000887572"/>
    </source>
</evidence>
<dbReference type="PANTHER" id="PTHR12214:SF0">
    <property type="entry name" value="LD29489P"/>
    <property type="match status" value="1"/>
</dbReference>
<feature type="region of interest" description="Disordered" evidence="4">
    <location>
        <begin position="287"/>
        <end position="344"/>
    </location>
</feature>
<dbReference type="WBParaSite" id="Gr19_v10_g5527.t2">
    <property type="protein sequence ID" value="Gr19_v10_g5527.t2"/>
    <property type="gene ID" value="Gr19_v10_g5527"/>
</dbReference>
<sequence length="964" mass="110322">MFRKPKSKLGGQDVRNIRRRADNGQVEGEESVDGSVRSASSSADEAADDQLQQKVVVDEGRQSDNDGLATTRPVGLSFDEREGDDVMHFKLKRHGAGGGHAVAAAAARRRSVEKAARKQRASAERARAAATTLKQVKREMPPSVETEQKQQQSDGATGGLHQNVHGNTLTTEHHKFKNEMDEAADVHAAFPTTMADIPDAKAVYEARKKREMMRQGGLSTPQDFIPLDDTVRLKYTGGPSGERARLVREDENDMSDEEEMGSFYSAKKLLQSEEEQRREEQAYFLAMEQGSSEEEVEVDDDGAGKTNRRRMGRGPSSGGERGGRGRMEPRREEYEEEEEEDALQRWEREQIRKGVSSNKVMQMQEELNATSLHYRGRPYHLTDSGEADMDIEIDMVEMEQYQQPHNARGDTALPPELSNGRSAKAVSVDDILGSIRQRLSDKKERQSANNELLAKTRGQMAENTELIHKFEQGMPQLELKFRMFQETRLYTRDLLDCLNEKIVQIDALDERVSEMWRQRTERLVARRRQDVQDQYERCAATAAGRTWAAPSADYTQREAEREARRNRRRRERAQHKSSETVHHEGLSSDDEETTSQEVFYRETIVSVLQGVDDLFLDTSDEFCQLEHIMQRILHWLSVDPISFEQAYVPLCLPKLLGPFVRLRLVDWRPLKNPTQQLHSMPWYRALLLAGLDNSGLEDLEHPALVFLIPSVVEKIVFPKIAKIVREQWDPLSLSESSNLAQLLRSLVEEYPVANANSKRMQEVLEGVYGRLRDTIDRDTFVPLYSKEAIESTETGCGAFLDRQFWKSIKLMRSILCFRSIVSDACLEELLVEGLLNRFTVLALQFSVLAHQSTLTKCRAVVEQIPSSWIPPSRPNSYRPLAALLKQVVELHRRDRKFLAHAQRFIDLLSVKEEEAEVLARFSKTILHLFYKRLAPKLEVYDVRAERLVHSAVHHLRRVRHEWNF</sequence>
<evidence type="ECO:0000256" key="1">
    <source>
        <dbReference type="ARBA" id="ARBA00004123"/>
    </source>
</evidence>
<feature type="compositionally biased region" description="Basic and acidic residues" evidence="4">
    <location>
        <begin position="321"/>
        <end position="333"/>
    </location>
</feature>
<comment type="similarity">
    <text evidence="2">Belongs to the GCF family.</text>
</comment>
<feature type="region of interest" description="Disordered" evidence="4">
    <location>
        <begin position="549"/>
        <end position="594"/>
    </location>
</feature>
<dbReference type="AlphaFoldDB" id="A0A914HZJ4"/>
<feature type="region of interest" description="Disordered" evidence="4">
    <location>
        <begin position="1"/>
        <end position="79"/>
    </location>
</feature>
<feature type="compositionally biased region" description="Basic and acidic residues" evidence="4">
    <location>
        <begin position="574"/>
        <end position="586"/>
    </location>
</feature>
<dbReference type="Proteomes" id="UP000887572">
    <property type="component" value="Unplaced"/>
</dbReference>
<reference evidence="7" key="1">
    <citation type="submission" date="2022-11" db="UniProtKB">
        <authorList>
            <consortium name="WormBaseParasite"/>
        </authorList>
    </citation>
    <scope>IDENTIFICATION</scope>
</reference>
<keyword evidence="6" id="KW-1185">Reference proteome</keyword>
<feature type="region of interest" description="Disordered" evidence="4">
    <location>
        <begin position="135"/>
        <end position="165"/>
    </location>
</feature>
<protein>
    <submittedName>
        <fullName evidence="7">GCF C-terminal domain-containing protein</fullName>
    </submittedName>
</protein>
<dbReference type="InterPro" id="IPR022783">
    <property type="entry name" value="GCFC_dom"/>
</dbReference>
<feature type="compositionally biased region" description="Basic residues" evidence="4">
    <location>
        <begin position="564"/>
        <end position="573"/>
    </location>
</feature>
<accession>A0A914HZJ4</accession>
<evidence type="ECO:0000256" key="3">
    <source>
        <dbReference type="ARBA" id="ARBA00023242"/>
    </source>
</evidence>
<evidence type="ECO:0000256" key="2">
    <source>
        <dbReference type="ARBA" id="ARBA00010801"/>
    </source>
</evidence>
<evidence type="ECO:0000313" key="7">
    <source>
        <dbReference type="WBParaSite" id="Gr19_v10_g5527.t2"/>
    </source>
</evidence>
<feature type="compositionally biased region" description="Low complexity" evidence="4">
    <location>
        <begin position="33"/>
        <end position="44"/>
    </location>
</feature>
<dbReference type="PANTHER" id="PTHR12214">
    <property type="entry name" value="GC-RICH SEQUENCE DNA-BINDING FACTOR"/>
    <property type="match status" value="1"/>
</dbReference>
<evidence type="ECO:0000259" key="5">
    <source>
        <dbReference type="Pfam" id="PF07842"/>
    </source>
</evidence>
<dbReference type="GO" id="GO:0000398">
    <property type="term" value="P:mRNA splicing, via spliceosome"/>
    <property type="evidence" value="ECO:0007669"/>
    <property type="project" value="InterPro"/>
</dbReference>
<dbReference type="Pfam" id="PF07842">
    <property type="entry name" value="GCFC"/>
    <property type="match status" value="1"/>
</dbReference>
<proteinExistence type="inferred from homology"/>
<name>A0A914HZJ4_GLORO</name>
<evidence type="ECO:0000256" key="4">
    <source>
        <dbReference type="SAM" id="MobiDB-lite"/>
    </source>
</evidence>
<feature type="domain" description="GCF C-terminal" evidence="5">
    <location>
        <begin position="625"/>
        <end position="838"/>
    </location>
</feature>
<organism evidence="6 7">
    <name type="scientific">Globodera rostochiensis</name>
    <name type="common">Golden nematode worm</name>
    <name type="synonym">Heterodera rostochiensis</name>
    <dbReference type="NCBI Taxonomy" id="31243"/>
    <lineage>
        <taxon>Eukaryota</taxon>
        <taxon>Metazoa</taxon>
        <taxon>Ecdysozoa</taxon>
        <taxon>Nematoda</taxon>
        <taxon>Chromadorea</taxon>
        <taxon>Rhabditida</taxon>
        <taxon>Tylenchina</taxon>
        <taxon>Tylenchomorpha</taxon>
        <taxon>Tylenchoidea</taxon>
        <taxon>Heteroderidae</taxon>
        <taxon>Heteroderinae</taxon>
        <taxon>Globodera</taxon>
    </lineage>
</organism>